<keyword evidence="2" id="KW-1185">Reference proteome</keyword>
<dbReference type="PANTHER" id="PTHR31050:SF3">
    <property type="entry name" value="OS08G0412800 PROTEIN"/>
    <property type="match status" value="1"/>
</dbReference>
<gene>
    <name evidence="1" type="ORF">ACH5RR_036053</name>
</gene>
<dbReference type="InterPro" id="IPR010683">
    <property type="entry name" value="DUF1262"/>
</dbReference>
<dbReference type="Proteomes" id="UP001630127">
    <property type="component" value="Unassembled WGS sequence"/>
</dbReference>
<dbReference type="EMBL" id="JBJUIK010000015">
    <property type="protein sequence ID" value="KAL3501604.1"/>
    <property type="molecule type" value="Genomic_DNA"/>
</dbReference>
<evidence type="ECO:0000313" key="2">
    <source>
        <dbReference type="Proteomes" id="UP001630127"/>
    </source>
</evidence>
<organism evidence="1 2">
    <name type="scientific">Cinchona calisaya</name>
    <dbReference type="NCBI Taxonomy" id="153742"/>
    <lineage>
        <taxon>Eukaryota</taxon>
        <taxon>Viridiplantae</taxon>
        <taxon>Streptophyta</taxon>
        <taxon>Embryophyta</taxon>
        <taxon>Tracheophyta</taxon>
        <taxon>Spermatophyta</taxon>
        <taxon>Magnoliopsida</taxon>
        <taxon>eudicotyledons</taxon>
        <taxon>Gunneridae</taxon>
        <taxon>Pentapetalae</taxon>
        <taxon>asterids</taxon>
        <taxon>lamiids</taxon>
        <taxon>Gentianales</taxon>
        <taxon>Rubiaceae</taxon>
        <taxon>Cinchonoideae</taxon>
        <taxon>Cinchoneae</taxon>
        <taxon>Cinchona</taxon>
    </lineage>
</organism>
<proteinExistence type="predicted"/>
<sequence>MCVAGPLSEYIKNPNSLKLPPEGTNSGYLVIQDQESEKYSSFGFFKNRTLEDLPFPQNKDLTVCDSQNTGRTHSSSHHNRHKHVYLDDALFIPVLNLPLSSNRYYAIKPHGNHKGRKQELNMQKSWNWKAWIRSLCPGSCLSLGCEGKLENPKSKDYMKGGNVR</sequence>
<name>A0ABD2Y6W3_9GENT</name>
<accession>A0ABD2Y6W3</accession>
<dbReference type="AlphaFoldDB" id="A0ABD2Y6W3"/>
<dbReference type="Pfam" id="PF06880">
    <property type="entry name" value="DUF1262"/>
    <property type="match status" value="1"/>
</dbReference>
<evidence type="ECO:0000313" key="1">
    <source>
        <dbReference type="EMBL" id="KAL3501604.1"/>
    </source>
</evidence>
<comment type="caution">
    <text evidence="1">The sequence shown here is derived from an EMBL/GenBank/DDBJ whole genome shotgun (WGS) entry which is preliminary data.</text>
</comment>
<protein>
    <submittedName>
        <fullName evidence="1">Uncharacterized protein</fullName>
    </submittedName>
</protein>
<dbReference type="PANTHER" id="PTHR31050">
    <property type="entry name" value="OS08G0413200 PROTEIN"/>
    <property type="match status" value="1"/>
</dbReference>
<reference evidence="1 2" key="1">
    <citation type="submission" date="2024-11" db="EMBL/GenBank/DDBJ databases">
        <title>A near-complete genome assembly of Cinchona calisaya.</title>
        <authorList>
            <person name="Lian D.C."/>
            <person name="Zhao X.W."/>
            <person name="Wei L."/>
        </authorList>
    </citation>
    <scope>NUCLEOTIDE SEQUENCE [LARGE SCALE GENOMIC DNA]</scope>
    <source>
        <tissue evidence="1">Nenye</tissue>
    </source>
</reference>